<keyword evidence="5" id="KW-0804">Transcription</keyword>
<dbReference type="Gene3D" id="1.10.10.10">
    <property type="entry name" value="Winged helix-like DNA-binding domain superfamily/Winged helix DNA-binding domain"/>
    <property type="match status" value="1"/>
</dbReference>
<dbReference type="CDD" id="cd06171">
    <property type="entry name" value="Sigma70_r4"/>
    <property type="match status" value="1"/>
</dbReference>
<comment type="similarity">
    <text evidence="1">Belongs to the sigma-70 factor family. ECF subfamily.</text>
</comment>
<evidence type="ECO:0000313" key="8">
    <source>
        <dbReference type="EMBL" id="PKH37624.1"/>
    </source>
</evidence>
<reference evidence="8 11" key="2">
    <citation type="submission" date="2017-12" db="EMBL/GenBank/DDBJ databases">
        <title>Pharmacopeia of the Arctic Ocean.</title>
        <authorList>
            <person name="Collins E."/>
            <person name="Ducluzeau A.-L."/>
        </authorList>
    </citation>
    <scope>NUCLEOTIDE SEQUENCE [LARGE SCALE GENOMIC DNA]</scope>
    <source>
        <strain evidence="8 11">DSM 23325</strain>
    </source>
</reference>
<keyword evidence="3" id="KW-0731">Sigma factor</keyword>
<dbReference type="Proteomes" id="UP000199113">
    <property type="component" value="Unassembled WGS sequence"/>
</dbReference>
<dbReference type="Gene3D" id="1.10.1740.10">
    <property type="match status" value="1"/>
</dbReference>
<dbReference type="InterPro" id="IPR013324">
    <property type="entry name" value="RNA_pol_sigma_r3/r4-like"/>
</dbReference>
<evidence type="ECO:0000256" key="2">
    <source>
        <dbReference type="ARBA" id="ARBA00023015"/>
    </source>
</evidence>
<dbReference type="Pfam" id="PF08281">
    <property type="entry name" value="Sigma70_r4_2"/>
    <property type="match status" value="1"/>
</dbReference>
<evidence type="ECO:0000256" key="4">
    <source>
        <dbReference type="ARBA" id="ARBA00023125"/>
    </source>
</evidence>
<dbReference type="STRING" id="748909.SAMN05192575_101634"/>
<dbReference type="AlphaFoldDB" id="A0A1I0W1R4"/>
<dbReference type="InterPro" id="IPR007627">
    <property type="entry name" value="RNA_pol_sigma70_r2"/>
</dbReference>
<dbReference type="GO" id="GO:0006352">
    <property type="term" value="P:DNA-templated transcription initiation"/>
    <property type="evidence" value="ECO:0007669"/>
    <property type="project" value="InterPro"/>
</dbReference>
<feature type="domain" description="RNA polymerase sigma factor 70 region 4 type 2" evidence="7">
    <location>
        <begin position="102"/>
        <end position="154"/>
    </location>
</feature>
<evidence type="ECO:0000256" key="1">
    <source>
        <dbReference type="ARBA" id="ARBA00010641"/>
    </source>
</evidence>
<dbReference type="NCBIfam" id="TIGR02937">
    <property type="entry name" value="sigma70-ECF"/>
    <property type="match status" value="1"/>
</dbReference>
<gene>
    <name evidence="8" type="ORF">CXG46_19550</name>
    <name evidence="9" type="ORF">SAMN05192575_101634</name>
</gene>
<dbReference type="SUPFAM" id="SSF88946">
    <property type="entry name" value="Sigma2 domain of RNA polymerase sigma factors"/>
    <property type="match status" value="1"/>
</dbReference>
<sequence>MDADEEFRWLFINDYPSVVRSTYLVLHDHARAEEIAQDAFVQLLRHWAKVSRYESPSAWLRRVAIRLAVKEARRDQRRLVLTRRDHETPGAPATGGVTEVDEELVAAIRTLSPQQRSVVVLFYYEDRPMDQIAEILGCTPATGWVHLHKARKRLGVILEAEVHSDVD</sequence>
<dbReference type="GO" id="GO:0016987">
    <property type="term" value="F:sigma factor activity"/>
    <property type="evidence" value="ECO:0007669"/>
    <property type="project" value="UniProtKB-KW"/>
</dbReference>
<name>A0A1I0W1R4_9ACTN</name>
<keyword evidence="2" id="KW-0805">Transcription regulation</keyword>
<keyword evidence="4" id="KW-0238">DNA-binding</keyword>
<dbReference type="InterPro" id="IPR014284">
    <property type="entry name" value="RNA_pol_sigma-70_dom"/>
</dbReference>
<dbReference type="PANTHER" id="PTHR43133">
    <property type="entry name" value="RNA POLYMERASE ECF-TYPE SIGMA FACTO"/>
    <property type="match status" value="1"/>
</dbReference>
<evidence type="ECO:0000256" key="5">
    <source>
        <dbReference type="ARBA" id="ARBA00023163"/>
    </source>
</evidence>
<dbReference type="Proteomes" id="UP000233565">
    <property type="component" value="Unassembled WGS sequence"/>
</dbReference>
<dbReference type="InterPro" id="IPR013249">
    <property type="entry name" value="RNA_pol_sigma70_r4_t2"/>
</dbReference>
<dbReference type="RefSeq" id="WP_091194081.1">
    <property type="nucleotide sequence ID" value="NZ_FOKC01000001.1"/>
</dbReference>
<dbReference type="Pfam" id="PF04542">
    <property type="entry name" value="Sigma70_r2"/>
    <property type="match status" value="1"/>
</dbReference>
<keyword evidence="11" id="KW-1185">Reference proteome</keyword>
<dbReference type="InterPro" id="IPR013325">
    <property type="entry name" value="RNA_pol_sigma_r2"/>
</dbReference>
<protein>
    <submittedName>
        <fullName evidence="9">RNA polymerase sigma-70 factor, ECF subfamily</fullName>
    </submittedName>
</protein>
<dbReference type="GO" id="GO:0003677">
    <property type="term" value="F:DNA binding"/>
    <property type="evidence" value="ECO:0007669"/>
    <property type="project" value="UniProtKB-KW"/>
</dbReference>
<evidence type="ECO:0000259" key="7">
    <source>
        <dbReference type="Pfam" id="PF08281"/>
    </source>
</evidence>
<organism evidence="9 10">
    <name type="scientific">Nocardioides alpinus</name>
    <dbReference type="NCBI Taxonomy" id="748909"/>
    <lineage>
        <taxon>Bacteria</taxon>
        <taxon>Bacillati</taxon>
        <taxon>Actinomycetota</taxon>
        <taxon>Actinomycetes</taxon>
        <taxon>Propionibacteriales</taxon>
        <taxon>Nocardioidaceae</taxon>
        <taxon>Nocardioides</taxon>
    </lineage>
</organism>
<accession>A0A1I0W1R4</accession>
<evidence type="ECO:0000313" key="9">
    <source>
        <dbReference type="EMBL" id="SFA82542.1"/>
    </source>
</evidence>
<evidence type="ECO:0000313" key="11">
    <source>
        <dbReference type="Proteomes" id="UP000233565"/>
    </source>
</evidence>
<dbReference type="InterPro" id="IPR039425">
    <property type="entry name" value="RNA_pol_sigma-70-like"/>
</dbReference>
<evidence type="ECO:0000256" key="3">
    <source>
        <dbReference type="ARBA" id="ARBA00023082"/>
    </source>
</evidence>
<dbReference type="SUPFAM" id="SSF88659">
    <property type="entry name" value="Sigma3 and sigma4 domains of RNA polymerase sigma factors"/>
    <property type="match status" value="1"/>
</dbReference>
<evidence type="ECO:0000313" key="10">
    <source>
        <dbReference type="Proteomes" id="UP000199113"/>
    </source>
</evidence>
<evidence type="ECO:0000259" key="6">
    <source>
        <dbReference type="Pfam" id="PF04542"/>
    </source>
</evidence>
<dbReference type="PANTHER" id="PTHR43133:SF8">
    <property type="entry name" value="RNA POLYMERASE SIGMA FACTOR HI_1459-RELATED"/>
    <property type="match status" value="1"/>
</dbReference>
<dbReference type="EMBL" id="FOKC01000001">
    <property type="protein sequence ID" value="SFA82542.1"/>
    <property type="molecule type" value="Genomic_DNA"/>
</dbReference>
<feature type="domain" description="RNA polymerase sigma-70 region 2" evidence="6">
    <location>
        <begin position="15"/>
        <end position="78"/>
    </location>
</feature>
<dbReference type="InterPro" id="IPR036388">
    <property type="entry name" value="WH-like_DNA-bd_sf"/>
</dbReference>
<proteinExistence type="inferred from homology"/>
<dbReference type="EMBL" id="PJBV01000035">
    <property type="protein sequence ID" value="PKH37624.1"/>
    <property type="molecule type" value="Genomic_DNA"/>
</dbReference>
<reference evidence="9" key="1">
    <citation type="submission" date="2016-10" db="EMBL/GenBank/DDBJ databases">
        <authorList>
            <person name="de Groot N.N."/>
        </authorList>
    </citation>
    <scope>NUCLEOTIDE SEQUENCE [LARGE SCALE GENOMIC DNA]</scope>
    <source>
        <strain evidence="9">CGMCC 1.10697</strain>
    </source>
</reference>
<dbReference type="OrthoDB" id="3777963at2"/>